<evidence type="ECO:0000313" key="2">
    <source>
        <dbReference type="Proteomes" id="UP000321150"/>
    </source>
</evidence>
<organism evidence="1 2">
    <name type="scientific">Chryseobacterium lathyri</name>
    <dbReference type="NCBI Taxonomy" id="395933"/>
    <lineage>
        <taxon>Bacteria</taxon>
        <taxon>Pseudomonadati</taxon>
        <taxon>Bacteroidota</taxon>
        <taxon>Flavobacteriia</taxon>
        <taxon>Flavobacteriales</taxon>
        <taxon>Weeksellaceae</taxon>
        <taxon>Chryseobacterium group</taxon>
        <taxon>Chryseobacterium</taxon>
    </lineage>
</organism>
<dbReference type="AlphaFoldDB" id="A0A511YF91"/>
<protein>
    <submittedName>
        <fullName evidence="1">Uncharacterized protein</fullName>
    </submittedName>
</protein>
<comment type="caution">
    <text evidence="1">The sequence shown here is derived from an EMBL/GenBank/DDBJ whole genome shotgun (WGS) entry which is preliminary data.</text>
</comment>
<sequence length="95" mass="11325">MNNQLRIIEDNAVANINHHIYNNPIFNIKNKNKTLYIENDNYKYRIEKMSDITPILVVIQDNKEYKFNGYSSNRNYSIIAVKLLNEIDKKTIKDF</sequence>
<proteinExistence type="predicted"/>
<evidence type="ECO:0000313" key="1">
    <source>
        <dbReference type="EMBL" id="GEN73836.1"/>
    </source>
</evidence>
<dbReference type="Proteomes" id="UP000321150">
    <property type="component" value="Unassembled WGS sequence"/>
</dbReference>
<accession>A0A511YF91</accession>
<gene>
    <name evidence="1" type="ORF">CLA01_39080</name>
</gene>
<reference evidence="1 2" key="1">
    <citation type="submission" date="2019-07" db="EMBL/GenBank/DDBJ databases">
        <title>Whole genome shotgun sequence of Chryseobacterium lathyri NBRC 105250.</title>
        <authorList>
            <person name="Hosoyama A."/>
            <person name="Uohara A."/>
            <person name="Ohji S."/>
            <person name="Ichikawa N."/>
        </authorList>
    </citation>
    <scope>NUCLEOTIDE SEQUENCE [LARGE SCALE GENOMIC DNA]</scope>
    <source>
        <strain evidence="1 2">NBRC 105250</strain>
    </source>
</reference>
<dbReference type="RefSeq" id="WP_111960461.1">
    <property type="nucleotide sequence ID" value="NZ_BJYI01000021.1"/>
</dbReference>
<name>A0A511YF91_9FLAO</name>
<dbReference type="EMBL" id="BJYI01000021">
    <property type="protein sequence ID" value="GEN73836.1"/>
    <property type="molecule type" value="Genomic_DNA"/>
</dbReference>